<organism evidence="1 2">
    <name type="scientific">Candidatus Entotheonella gemina</name>
    <dbReference type="NCBI Taxonomy" id="1429439"/>
    <lineage>
        <taxon>Bacteria</taxon>
        <taxon>Pseudomonadati</taxon>
        <taxon>Nitrospinota/Tectimicrobiota group</taxon>
        <taxon>Candidatus Tectimicrobiota</taxon>
        <taxon>Candidatus Entotheonellia</taxon>
        <taxon>Candidatus Entotheonellales</taxon>
        <taxon>Candidatus Entotheonellaceae</taxon>
        <taxon>Candidatus Entotheonella</taxon>
    </lineage>
</organism>
<comment type="caution">
    <text evidence="1">The sequence shown here is derived from an EMBL/GenBank/DDBJ whole genome shotgun (WGS) entry which is preliminary data.</text>
</comment>
<dbReference type="EMBL" id="AZHX01001582">
    <property type="protein sequence ID" value="ETX01863.1"/>
    <property type="molecule type" value="Genomic_DNA"/>
</dbReference>
<accession>W4LVE6</accession>
<reference evidence="1 2" key="1">
    <citation type="journal article" date="2014" name="Nature">
        <title>An environmental bacterial taxon with a large and distinct metabolic repertoire.</title>
        <authorList>
            <person name="Wilson M.C."/>
            <person name="Mori T."/>
            <person name="Ruckert C."/>
            <person name="Uria A.R."/>
            <person name="Helf M.J."/>
            <person name="Takada K."/>
            <person name="Gernert C."/>
            <person name="Steffens U.A."/>
            <person name="Heycke N."/>
            <person name="Schmitt S."/>
            <person name="Rinke C."/>
            <person name="Helfrich E.J."/>
            <person name="Brachmann A.O."/>
            <person name="Gurgui C."/>
            <person name="Wakimoto T."/>
            <person name="Kracht M."/>
            <person name="Crusemann M."/>
            <person name="Hentschel U."/>
            <person name="Abe I."/>
            <person name="Matsunaga S."/>
            <person name="Kalinowski J."/>
            <person name="Takeyama H."/>
            <person name="Piel J."/>
        </authorList>
    </citation>
    <scope>NUCLEOTIDE SEQUENCE [LARGE SCALE GENOMIC DNA]</scope>
    <source>
        <strain evidence="2">TSY2</strain>
    </source>
</reference>
<evidence type="ECO:0000313" key="1">
    <source>
        <dbReference type="EMBL" id="ETX01863.1"/>
    </source>
</evidence>
<proteinExistence type="predicted"/>
<dbReference type="AlphaFoldDB" id="W4LVE6"/>
<evidence type="ECO:0000313" key="2">
    <source>
        <dbReference type="Proteomes" id="UP000019140"/>
    </source>
</evidence>
<dbReference type="HOGENOM" id="CLU_2786116_0_0_7"/>
<gene>
    <name evidence="1" type="ORF">ETSY2_36570</name>
</gene>
<name>W4LVE6_9BACT</name>
<dbReference type="Proteomes" id="UP000019140">
    <property type="component" value="Unassembled WGS sequence"/>
</dbReference>
<protein>
    <submittedName>
        <fullName evidence="1">Uncharacterized protein</fullName>
    </submittedName>
</protein>
<sequence>MRQPSVIVLAMLVGLATLQGLAQERSNLVTSHQTSMAASGYTQIDFTLSEIPDQAMLSFGVRFEPRFV</sequence>
<keyword evidence="2" id="KW-1185">Reference proteome</keyword>